<dbReference type="RefSeq" id="WP_184909081.1">
    <property type="nucleotide sequence ID" value="NZ_JACHMS010000001.1"/>
</dbReference>
<comment type="caution">
    <text evidence="2">The sequence shown here is derived from an EMBL/GenBank/DDBJ whole genome shotgun (WGS) entry which is preliminary data.</text>
</comment>
<protein>
    <submittedName>
        <fullName evidence="2">Uncharacterized protein</fullName>
    </submittedName>
</protein>
<dbReference type="Proteomes" id="UP000565089">
    <property type="component" value="Unassembled WGS sequence"/>
</dbReference>
<evidence type="ECO:0000313" key="2">
    <source>
        <dbReference type="EMBL" id="MBB4713113.1"/>
    </source>
</evidence>
<sequence>MGRAGCDGFFDFLDGSCRPACNGCSDDCDREDDDSEGEGDGEDDDSEGEDDREDDDSEAEGDDCDGDSGFTRASATPSLAVFPTSPAARPSRSPAPPGA</sequence>
<organism evidence="2 3">
    <name type="scientific">Streptomyces luteogriseus</name>
    <dbReference type="NCBI Taxonomy" id="68233"/>
    <lineage>
        <taxon>Bacteria</taxon>
        <taxon>Bacillati</taxon>
        <taxon>Actinomycetota</taxon>
        <taxon>Actinomycetes</taxon>
        <taxon>Kitasatosporales</taxon>
        <taxon>Streptomycetaceae</taxon>
        <taxon>Streptomyces</taxon>
    </lineage>
</organism>
<keyword evidence="3" id="KW-1185">Reference proteome</keyword>
<feature type="compositionally biased region" description="Acidic residues" evidence="1">
    <location>
        <begin position="27"/>
        <end position="66"/>
    </location>
</feature>
<reference evidence="2 3" key="1">
    <citation type="submission" date="2020-08" db="EMBL/GenBank/DDBJ databases">
        <title>Sequencing the genomes of 1000 actinobacteria strains.</title>
        <authorList>
            <person name="Klenk H.-P."/>
        </authorList>
    </citation>
    <scope>NUCLEOTIDE SEQUENCE [LARGE SCALE GENOMIC DNA]</scope>
    <source>
        <strain evidence="2 3">DSM 40483</strain>
    </source>
</reference>
<name>A0A7W7DMC4_9ACTN</name>
<dbReference type="GeneID" id="95794971"/>
<proteinExistence type="predicted"/>
<feature type="region of interest" description="Disordered" evidence="1">
    <location>
        <begin position="27"/>
        <end position="99"/>
    </location>
</feature>
<gene>
    <name evidence="2" type="ORF">BJ965_002995</name>
</gene>
<dbReference type="AlphaFoldDB" id="A0A7W7DMC4"/>
<accession>A0A7W7DMC4</accession>
<dbReference type="EMBL" id="JACHMS010000001">
    <property type="protein sequence ID" value="MBB4713113.1"/>
    <property type="molecule type" value="Genomic_DNA"/>
</dbReference>
<evidence type="ECO:0000256" key="1">
    <source>
        <dbReference type="SAM" id="MobiDB-lite"/>
    </source>
</evidence>
<evidence type="ECO:0000313" key="3">
    <source>
        <dbReference type="Proteomes" id="UP000565089"/>
    </source>
</evidence>